<feature type="transmembrane region" description="Helical" evidence="1">
    <location>
        <begin position="50"/>
        <end position="71"/>
    </location>
</feature>
<feature type="transmembrane region" description="Helical" evidence="1">
    <location>
        <begin position="143"/>
        <end position="159"/>
    </location>
</feature>
<dbReference type="InterPro" id="IPR025315">
    <property type="entry name" value="DUF4220"/>
</dbReference>
<evidence type="ECO:0000313" key="3">
    <source>
        <dbReference type="EMBL" id="CAL4916680.1"/>
    </source>
</evidence>
<evidence type="ECO:0000256" key="1">
    <source>
        <dbReference type="SAM" id="Phobius"/>
    </source>
</evidence>
<feature type="transmembrane region" description="Helical" evidence="1">
    <location>
        <begin position="20"/>
        <end position="38"/>
    </location>
</feature>
<feature type="transmembrane region" description="Helical" evidence="1">
    <location>
        <begin position="329"/>
        <end position="352"/>
    </location>
</feature>
<feature type="transmembrane region" description="Helical" evidence="1">
    <location>
        <begin position="288"/>
        <end position="309"/>
    </location>
</feature>
<dbReference type="Pfam" id="PF13968">
    <property type="entry name" value="DUF4220"/>
    <property type="match status" value="1"/>
</dbReference>
<proteinExistence type="predicted"/>
<dbReference type="Proteomes" id="UP001497457">
    <property type="component" value="Chromosome 13rd"/>
</dbReference>
<gene>
    <name evidence="3" type="ORF">URODEC1_LOCUS18138</name>
</gene>
<reference evidence="3" key="1">
    <citation type="submission" date="2024-10" db="EMBL/GenBank/DDBJ databases">
        <authorList>
            <person name="Ryan C."/>
        </authorList>
    </citation>
    <scope>NUCLEOTIDE SEQUENCE [LARGE SCALE GENOMIC DNA]</scope>
</reference>
<organism evidence="3 4">
    <name type="scientific">Urochloa decumbens</name>
    <dbReference type="NCBI Taxonomy" id="240449"/>
    <lineage>
        <taxon>Eukaryota</taxon>
        <taxon>Viridiplantae</taxon>
        <taxon>Streptophyta</taxon>
        <taxon>Embryophyta</taxon>
        <taxon>Tracheophyta</taxon>
        <taxon>Spermatophyta</taxon>
        <taxon>Magnoliopsida</taxon>
        <taxon>Liliopsida</taxon>
        <taxon>Poales</taxon>
        <taxon>Poaceae</taxon>
        <taxon>PACMAD clade</taxon>
        <taxon>Panicoideae</taxon>
        <taxon>Panicodae</taxon>
        <taxon>Paniceae</taxon>
        <taxon>Melinidinae</taxon>
        <taxon>Urochloa</taxon>
    </lineage>
</organism>
<dbReference type="Pfam" id="PF04578">
    <property type="entry name" value="DUF594"/>
    <property type="match status" value="1"/>
</dbReference>
<dbReference type="AlphaFoldDB" id="A0ABC8WW04"/>
<name>A0ABC8WW04_9POAL</name>
<dbReference type="PANTHER" id="PTHR31325">
    <property type="entry name" value="OS01G0798800 PROTEIN-RELATED"/>
    <property type="match status" value="1"/>
</dbReference>
<protein>
    <recommendedName>
        <fullName evidence="2">DUF4220 domain-containing protein</fullName>
    </recommendedName>
</protein>
<dbReference type="EMBL" id="OZ075123">
    <property type="protein sequence ID" value="CAL4916680.1"/>
    <property type="molecule type" value="Genomic_DNA"/>
</dbReference>
<evidence type="ECO:0000259" key="2">
    <source>
        <dbReference type="Pfam" id="PF13968"/>
    </source>
</evidence>
<dbReference type="InterPro" id="IPR007658">
    <property type="entry name" value="DUF594"/>
</dbReference>
<keyword evidence="4" id="KW-1185">Reference proteome</keyword>
<keyword evidence="1" id="KW-0472">Membrane</keyword>
<sequence>MVNFPNTKQWWEWDEWQLRILVLGSLLLQFILLVFYMIRSRFISPLIRACMWLAYLGSHAMAIFTLAVLFIRQNMTATVEVSSIVEVMWAPVLLIHLGGQNPLTAYSFEDIELWRHHTATMVTQVAVALYVFCRSLPSGDKRLLLAAILLFIPGIFRIIQKLWALKSASISSLMGSSAMTSSLVTAKLGRGGLTALLIEEEHNLSLDVYVQEARNLVMGTVVDDEPHSHQFATPEIEKLFVDHPIPYSYRLSRLRGFLKGPVIGSYYSELLAVVTLGFRMLYSNINSLHGFLMQLSLPFLMLPSLVLFITTSHNYQKDGYEVKDVKVTIVLLCCTTLLEFLCLFCSCCHVGIATGRTAAGQQNLISFYARKRQPTKLMKLSAAMGCQGYIDKHWYMERASEHVCIGILDLVIKHAKDGWTIYIVDGASYHRFNNLRGQWTMRKNNLCDRLLQWSLLEPFDQSVLVWHVATELCLHHPVNSPDIEVPESTASRRRCSRVISNYMMYLLFIRPDMLMPGTRQDLFTNACKDIELMSKHHVNEPQSIDERSVIEQVLLMALSALPGADGIGTIIPTACRLAEDLMELLGDEKRWEVIQGVWVEMLCCSAGSCRGYLHAKSMGEDVEFLTVVWLLLSSMGMETFPDKFGRLHPAEQVVTGTSLSQPQEIPSPREITII</sequence>
<evidence type="ECO:0000313" key="4">
    <source>
        <dbReference type="Proteomes" id="UP001497457"/>
    </source>
</evidence>
<feature type="domain" description="DUF4220" evidence="2">
    <location>
        <begin position="52"/>
        <end position="347"/>
    </location>
</feature>
<keyword evidence="1" id="KW-0812">Transmembrane</keyword>
<accession>A0ABC8WW04</accession>
<keyword evidence="1" id="KW-1133">Transmembrane helix</keyword>
<feature type="transmembrane region" description="Helical" evidence="1">
    <location>
        <begin position="263"/>
        <end position="282"/>
    </location>
</feature>